<dbReference type="PANTHER" id="PTHR12828:SF3">
    <property type="entry name" value="PROTEASOME MATURATION PROTEIN"/>
    <property type="match status" value="1"/>
</dbReference>
<evidence type="ECO:0008006" key="5">
    <source>
        <dbReference type="Google" id="ProtNLM"/>
    </source>
</evidence>
<comment type="caution">
    <text evidence="3">The sequence shown here is derived from an EMBL/GenBank/DDBJ whole genome shotgun (WGS) entry which is preliminary data.</text>
</comment>
<name>A0A438EAK0_VITVI</name>
<evidence type="ECO:0000313" key="3">
    <source>
        <dbReference type="EMBL" id="RVW44857.1"/>
    </source>
</evidence>
<dbReference type="OrthoDB" id="15001at2759"/>
<dbReference type="PANTHER" id="PTHR12828">
    <property type="entry name" value="PROTEASOME MATURATION PROTEIN UMP1"/>
    <property type="match status" value="1"/>
</dbReference>
<dbReference type="EMBL" id="QGNW01001341">
    <property type="protein sequence ID" value="RVW44857.1"/>
    <property type="molecule type" value="Genomic_DNA"/>
</dbReference>
<evidence type="ECO:0000256" key="2">
    <source>
        <dbReference type="ARBA" id="ARBA00043974"/>
    </source>
</evidence>
<dbReference type="GO" id="GO:0043248">
    <property type="term" value="P:proteasome assembly"/>
    <property type="evidence" value="ECO:0007669"/>
    <property type="project" value="InterPro"/>
</dbReference>
<dbReference type="Proteomes" id="UP000288805">
    <property type="component" value="Unassembled WGS sequence"/>
</dbReference>
<organism evidence="3 4">
    <name type="scientific">Vitis vinifera</name>
    <name type="common">Grape</name>
    <dbReference type="NCBI Taxonomy" id="29760"/>
    <lineage>
        <taxon>Eukaryota</taxon>
        <taxon>Viridiplantae</taxon>
        <taxon>Streptophyta</taxon>
        <taxon>Embryophyta</taxon>
        <taxon>Tracheophyta</taxon>
        <taxon>Spermatophyta</taxon>
        <taxon>Magnoliopsida</taxon>
        <taxon>eudicotyledons</taxon>
        <taxon>Gunneridae</taxon>
        <taxon>Pentapetalae</taxon>
        <taxon>rosids</taxon>
        <taxon>Vitales</taxon>
        <taxon>Vitaceae</taxon>
        <taxon>Viteae</taxon>
        <taxon>Vitis</taxon>
    </lineage>
</organism>
<reference evidence="3 4" key="1">
    <citation type="journal article" date="2018" name="PLoS Genet.">
        <title>Population sequencing reveals clonal diversity and ancestral inbreeding in the grapevine cultivar Chardonnay.</title>
        <authorList>
            <person name="Roach M.J."/>
            <person name="Johnson D.L."/>
            <person name="Bohlmann J."/>
            <person name="van Vuuren H.J."/>
            <person name="Jones S.J."/>
            <person name="Pretorius I.S."/>
            <person name="Schmidt S.A."/>
            <person name="Borneman A.R."/>
        </authorList>
    </citation>
    <scope>NUCLEOTIDE SEQUENCE [LARGE SCALE GENOMIC DNA]</scope>
    <source>
        <strain evidence="4">cv. Chardonnay</strain>
        <tissue evidence="3">Leaf</tissue>
    </source>
</reference>
<evidence type="ECO:0000313" key="4">
    <source>
        <dbReference type="Proteomes" id="UP000288805"/>
    </source>
</evidence>
<proteinExistence type="inferred from homology"/>
<dbReference type="InterPro" id="IPR008012">
    <property type="entry name" value="Ump1"/>
</dbReference>
<gene>
    <name evidence="3" type="ORF">CK203_087089</name>
</gene>
<evidence type="ECO:0000256" key="1">
    <source>
        <dbReference type="ARBA" id="ARBA00023186"/>
    </source>
</evidence>
<keyword evidence="1" id="KW-0143">Chaperone</keyword>
<protein>
    <recommendedName>
        <fullName evidence="5">Cyclin-B1-2</fullName>
    </recommendedName>
</protein>
<dbReference type="AlphaFoldDB" id="A0A438EAK0"/>
<sequence>MLGLEALTGSLDNFGFEDYLSDPCDSETFRPADMHHGMEVRHGISKGPICPSFI</sequence>
<accession>A0A438EAK0</accession>
<comment type="similarity">
    <text evidence="2">Belongs to the POMP/UMP1 family.</text>
</comment>
<dbReference type="Pfam" id="PF05348">
    <property type="entry name" value="UMP1"/>
    <property type="match status" value="1"/>
</dbReference>